<evidence type="ECO:0000256" key="1">
    <source>
        <dbReference type="SAM" id="MobiDB-lite"/>
    </source>
</evidence>
<dbReference type="GO" id="GO:0016301">
    <property type="term" value="F:kinase activity"/>
    <property type="evidence" value="ECO:0007669"/>
    <property type="project" value="UniProtKB-KW"/>
</dbReference>
<feature type="compositionally biased region" description="Polar residues" evidence="1">
    <location>
        <begin position="413"/>
        <end position="426"/>
    </location>
</feature>
<feature type="compositionally biased region" description="Polar residues" evidence="1">
    <location>
        <begin position="710"/>
        <end position="721"/>
    </location>
</feature>
<protein>
    <submittedName>
        <fullName evidence="3">Serine/threonine-protein kinase roco8</fullName>
    </submittedName>
</protein>
<reference evidence="3" key="2">
    <citation type="submission" date="2023-04" db="EMBL/GenBank/DDBJ databases">
        <authorList>
            <person name="Bu L."/>
            <person name="Lu L."/>
            <person name="Laidemitt M.R."/>
            <person name="Zhang S.M."/>
            <person name="Mutuku M."/>
            <person name="Mkoji G."/>
            <person name="Steinauer M."/>
            <person name="Loker E.S."/>
        </authorList>
    </citation>
    <scope>NUCLEOTIDE SEQUENCE</scope>
    <source>
        <strain evidence="3">KasaAsao</strain>
        <tissue evidence="3">Whole Snail</tissue>
    </source>
</reference>
<evidence type="ECO:0000313" key="4">
    <source>
        <dbReference type="Proteomes" id="UP001233172"/>
    </source>
</evidence>
<keyword evidence="3" id="KW-0808">Transferase</keyword>
<keyword evidence="2" id="KW-0732">Signal</keyword>
<organism evidence="3 4">
    <name type="scientific">Biomphalaria pfeifferi</name>
    <name type="common">Bloodfluke planorb</name>
    <name type="synonym">Freshwater snail</name>
    <dbReference type="NCBI Taxonomy" id="112525"/>
    <lineage>
        <taxon>Eukaryota</taxon>
        <taxon>Metazoa</taxon>
        <taxon>Spiralia</taxon>
        <taxon>Lophotrochozoa</taxon>
        <taxon>Mollusca</taxon>
        <taxon>Gastropoda</taxon>
        <taxon>Heterobranchia</taxon>
        <taxon>Euthyneura</taxon>
        <taxon>Panpulmonata</taxon>
        <taxon>Hygrophila</taxon>
        <taxon>Lymnaeoidea</taxon>
        <taxon>Planorbidae</taxon>
        <taxon>Biomphalaria</taxon>
    </lineage>
</organism>
<dbReference type="AlphaFoldDB" id="A0AAD8FA63"/>
<gene>
    <name evidence="3" type="ORF">Bpfe_014108</name>
</gene>
<evidence type="ECO:0000256" key="2">
    <source>
        <dbReference type="SAM" id="SignalP"/>
    </source>
</evidence>
<sequence length="1118" mass="124346">MNAGRLQLRFCLITSFIGSLGLSHSIVHNVSNETSGRNNQRQQNVNLSNETLHTNLRPQLASRHNHTNNWPIIHYDLQTERTLHRVTRRTSIKPVTITDDARFNSELQIRDTSKFRGLVVGASVNSKLKETVKKKIKEIEASLWRLQSQKTTTFQDKDQTPMSILGAFPSEVKTNFHGTDEQSKLRHAPEDSLPDVNSLSNLFILMCLVESQLFGGSQISSTSNLALTVQSLEQFQSRTFLRQSSILTLWPEKMMPTVQGWVNYPENLVLTRVKDNTTLGRLQSLVKSCDCEPAKSALKEIDSKPMCKEYLNTPFSDIVYDKARPPDFLTSFANLALGCLLYARYEKDTTGKQSVFQNELNFWLTSNPDIQLHLNKLKEMIITLSMNKNTGFDETIIDGHNIKLKNDTLNSENKTGLESLPNQENKTASESKVDPTNKATPNGKIVSEIKTASESKVIQEIKTANENKTALGNNTTKDKIFSPENETAPDGKIASGNNTVPDSKVAPDNRTALDENSFKVKKKTSLDNRKKKDLAIASGKHGKTTGVDNILATTGIKNIATTLRKENQNKRTHTASILPNNKTLTSNNGTITEEKQTPAPVTYNNTSSTLANRILVTFNDQNTTSKITIETSENRVKPGSTVAPNTNITILKTDQINRDAGNVFREKDSPSMDNNTIPRAKQEEELNRTRREVDPVKVILTSTVVNTSGNDVNVSQSNGSSPIPDAHISPPVSQTVKHKNTTSSRSANQIIDSPSYYGLSSYLKGQLKDGKETVLVPTWISFDRHGDVRDSNNNLFRSYNSIDLTTTATVLHALILSHMTGFVNLDVETELVNLVLSSLRLLTWYVSNIPELNTFLGVSRYPSRSQLFWILSRTAFQLQSVQATSKHLFKFATKEIEAFLATLRKDMTFIILQSIVDGGLGSDGKTRVHVDEFLGVADLDNKNAKKITGDDRLFASAMAINTLVSTWTVQQDDGTLQFIKGTDDSVRIAVNSLVNYVSSSVDDSSTRQDNAYMTDQVKNCQTFSAQYPSNVVTTREGKVISTEEMSYKLRHGVKGVYSPEAYQKELDSPIFSERKQESDSNPLNTPTSLFRYWSSTAYTKAACILAIAQAANLQVGHD</sequence>
<keyword evidence="3" id="KW-0418">Kinase</keyword>
<feature type="region of interest" description="Disordered" evidence="1">
    <location>
        <begin position="413"/>
        <end position="442"/>
    </location>
</feature>
<accession>A0AAD8FA63</accession>
<name>A0AAD8FA63_BIOPF</name>
<evidence type="ECO:0000313" key="3">
    <source>
        <dbReference type="EMBL" id="KAK0056328.1"/>
    </source>
</evidence>
<feature type="compositionally biased region" description="Polar residues" evidence="1">
    <location>
        <begin position="731"/>
        <end position="745"/>
    </location>
</feature>
<feature type="region of interest" description="Disordered" evidence="1">
    <location>
        <begin position="710"/>
        <end position="745"/>
    </location>
</feature>
<dbReference type="EMBL" id="JASAOG010000062">
    <property type="protein sequence ID" value="KAK0056328.1"/>
    <property type="molecule type" value="Genomic_DNA"/>
</dbReference>
<dbReference type="Proteomes" id="UP001233172">
    <property type="component" value="Unassembled WGS sequence"/>
</dbReference>
<keyword evidence="4" id="KW-1185">Reference proteome</keyword>
<reference evidence="3" key="1">
    <citation type="journal article" date="2023" name="PLoS Negl. Trop. Dis.">
        <title>A genome sequence for Biomphalaria pfeifferi, the major vector snail for the human-infecting parasite Schistosoma mansoni.</title>
        <authorList>
            <person name="Bu L."/>
            <person name="Lu L."/>
            <person name="Laidemitt M.R."/>
            <person name="Zhang S.M."/>
            <person name="Mutuku M."/>
            <person name="Mkoji G."/>
            <person name="Steinauer M."/>
            <person name="Loker E.S."/>
        </authorList>
    </citation>
    <scope>NUCLEOTIDE SEQUENCE</scope>
    <source>
        <strain evidence="3">KasaAsao</strain>
    </source>
</reference>
<feature type="compositionally biased region" description="Basic and acidic residues" evidence="1">
    <location>
        <begin position="505"/>
        <end position="517"/>
    </location>
</feature>
<feature type="signal peptide" evidence="2">
    <location>
        <begin position="1"/>
        <end position="23"/>
    </location>
</feature>
<feature type="region of interest" description="Disordered" evidence="1">
    <location>
        <begin position="468"/>
        <end position="517"/>
    </location>
</feature>
<feature type="chain" id="PRO_5042001031" evidence="2">
    <location>
        <begin position="24"/>
        <end position="1118"/>
    </location>
</feature>
<comment type="caution">
    <text evidence="3">The sequence shown here is derived from an EMBL/GenBank/DDBJ whole genome shotgun (WGS) entry which is preliminary data.</text>
</comment>
<proteinExistence type="predicted"/>